<keyword evidence="1" id="KW-0224">Dipeptidase</keyword>
<reference evidence="3 4" key="1">
    <citation type="submission" date="2021-07" db="EMBL/GenBank/DDBJ databases">
        <title>Genomic diversity and antimicrobial resistance of Prevotella spp. isolated from chronic lung disease airways.</title>
        <authorList>
            <person name="Webb K.A."/>
            <person name="Olagoke O.S."/>
            <person name="Baird T."/>
            <person name="Neill J."/>
            <person name="Pham A."/>
            <person name="Wells T.J."/>
            <person name="Ramsay K.A."/>
            <person name="Bell S.C."/>
            <person name="Sarovich D.S."/>
            <person name="Price E.P."/>
        </authorList>
    </citation>
    <scope>NUCLEOTIDE SEQUENCE [LARGE SCALE GENOMIC DNA]</scope>
    <source>
        <strain evidence="3 4">SCHI0011.S.12</strain>
    </source>
</reference>
<keyword evidence="1" id="KW-0645">Protease</keyword>
<comment type="similarity">
    <text evidence="1">Belongs to the peptidase C69 family.</text>
</comment>
<dbReference type="Proteomes" id="UP000788426">
    <property type="component" value="Unassembled WGS sequence"/>
</dbReference>
<evidence type="ECO:0000313" key="4">
    <source>
        <dbReference type="Proteomes" id="UP000788426"/>
    </source>
</evidence>
<organism evidence="3 4">
    <name type="scientific">Hoylesella nanceiensis</name>
    <dbReference type="NCBI Taxonomy" id="425941"/>
    <lineage>
        <taxon>Bacteria</taxon>
        <taxon>Pseudomonadati</taxon>
        <taxon>Bacteroidota</taxon>
        <taxon>Bacteroidia</taxon>
        <taxon>Bacteroidales</taxon>
        <taxon>Prevotellaceae</taxon>
        <taxon>Hoylesella</taxon>
    </lineage>
</organism>
<keyword evidence="1" id="KW-0378">Hydrolase</keyword>
<gene>
    <name evidence="3" type="ORF">KZO38_00935</name>
</gene>
<dbReference type="EMBL" id="JAHXCT010000001">
    <property type="protein sequence ID" value="MBW4768335.1"/>
    <property type="molecule type" value="Genomic_DNA"/>
</dbReference>
<protein>
    <recommendedName>
        <fullName evidence="1">Dipeptidase</fullName>
        <ecNumber evidence="1">3.4.-.-</ecNumber>
    </recommendedName>
</protein>
<feature type="signal peptide" evidence="2">
    <location>
        <begin position="1"/>
        <end position="20"/>
    </location>
</feature>
<dbReference type="PANTHER" id="PTHR12994:SF17">
    <property type="entry name" value="LD30995P"/>
    <property type="match status" value="1"/>
</dbReference>
<proteinExistence type="inferred from homology"/>
<sequence length="548" mass="61846">MLRKLLLLSAFLGLVDIANACTNFIVGKKASADGSVICTYNADDYGLFINLCHYPAGTHPKGTMRKIFNWDINKYQGVISEAPQTYNVIGNINEFQVSIAETTYGGREEMEDSTGILDYGSLIYLALQRSKTAREAIQVMTTLAQTYGYNSGGETFTICDPNEAWIMEMMGKGPGSKGVVWVALRVPDDAICAHANQSRITKFNMNDKANVLYSKDVVSFARSKGWFTGKDKDFSWRDTYAKPTFGGRRFCDARVWSFFNHFANDFDKYLPWALGKDKDAEDMPLWIIPNKKVSVQDVMACMRDHYENTPLALDSSSVGGGVWEMPYRPTPLRFKVDGKNYFNERPVSTQQTAFSYVAQLRSWLPREIGGVLWFGNDDGNMVAYTPIYCGNTTQPECYNTPGADAVTFSDKNAFWVCNWVSNMVYPRYNQMFPTLKEVRDSLENSYFANQLTIEKQAVALYNTDKAKAISLLNQYSNDKAQQMLHHWKDLAVRLIVKFNDMTVKPEKNGVFVRTPEGTGAAVKRPGFSNAFARKLIKETGDKYECPVE</sequence>
<dbReference type="InterPro" id="IPR005322">
    <property type="entry name" value="Peptidase_C69"/>
</dbReference>
<dbReference type="EC" id="3.4.-.-" evidence="1"/>
<keyword evidence="2" id="KW-0732">Signal</keyword>
<accession>A0ABS6Y9R8</accession>
<evidence type="ECO:0000313" key="3">
    <source>
        <dbReference type="EMBL" id="MBW4768335.1"/>
    </source>
</evidence>
<name>A0ABS6Y9R8_9BACT</name>
<dbReference type="PANTHER" id="PTHR12994">
    <property type="entry name" value="SECERNIN"/>
    <property type="match status" value="1"/>
</dbReference>
<evidence type="ECO:0000256" key="2">
    <source>
        <dbReference type="SAM" id="SignalP"/>
    </source>
</evidence>
<dbReference type="Pfam" id="PF03577">
    <property type="entry name" value="Peptidase_C69"/>
    <property type="match status" value="1"/>
</dbReference>
<comment type="catalytic activity">
    <reaction evidence="1">
        <text>an L-aminoacyl-L-amino acid + H2O = 2 an L-alpha-amino acid</text>
        <dbReference type="Rhea" id="RHEA:48940"/>
        <dbReference type="ChEBI" id="CHEBI:15377"/>
        <dbReference type="ChEBI" id="CHEBI:59869"/>
        <dbReference type="ChEBI" id="CHEBI:77460"/>
    </reaction>
</comment>
<dbReference type="RefSeq" id="WP_219479025.1">
    <property type="nucleotide sequence ID" value="NZ_JAHXCT010000001.1"/>
</dbReference>
<evidence type="ECO:0000256" key="1">
    <source>
        <dbReference type="RuleBase" id="RU364089"/>
    </source>
</evidence>
<feature type="chain" id="PRO_5047330781" description="Dipeptidase" evidence="2">
    <location>
        <begin position="21"/>
        <end position="548"/>
    </location>
</feature>
<keyword evidence="4" id="KW-1185">Reference proteome</keyword>
<comment type="caution">
    <text evidence="3">The sequence shown here is derived from an EMBL/GenBank/DDBJ whole genome shotgun (WGS) entry which is preliminary data.</text>
</comment>